<reference evidence="3" key="1">
    <citation type="journal article" date="2019" name="Int. J. Syst. Evol. Microbiol.">
        <title>The Global Catalogue of Microorganisms (GCM) 10K type strain sequencing project: providing services to taxonomists for standard genome sequencing and annotation.</title>
        <authorList>
            <consortium name="The Broad Institute Genomics Platform"/>
            <consortium name="The Broad Institute Genome Sequencing Center for Infectious Disease"/>
            <person name="Wu L."/>
            <person name="Ma J."/>
        </authorList>
    </citation>
    <scope>NUCLEOTIDE SEQUENCE [LARGE SCALE GENOMIC DNA]</scope>
    <source>
        <strain evidence="3">CGMCC 4.7426</strain>
    </source>
</reference>
<dbReference type="EMBL" id="JBHSFU010000007">
    <property type="protein sequence ID" value="MFC4559259.1"/>
    <property type="molecule type" value="Genomic_DNA"/>
</dbReference>
<keyword evidence="1" id="KW-0472">Membrane</keyword>
<evidence type="ECO:0000256" key="1">
    <source>
        <dbReference type="SAM" id="Phobius"/>
    </source>
</evidence>
<evidence type="ECO:0000313" key="3">
    <source>
        <dbReference type="Proteomes" id="UP001595989"/>
    </source>
</evidence>
<keyword evidence="1" id="KW-0812">Transmembrane</keyword>
<proteinExistence type="predicted"/>
<organism evidence="2 3">
    <name type="scientific">Virgibacillus kekensis</name>
    <dbReference type="NCBI Taxonomy" id="202261"/>
    <lineage>
        <taxon>Bacteria</taxon>
        <taxon>Bacillati</taxon>
        <taxon>Bacillota</taxon>
        <taxon>Bacilli</taxon>
        <taxon>Bacillales</taxon>
        <taxon>Bacillaceae</taxon>
        <taxon>Virgibacillus</taxon>
    </lineage>
</organism>
<keyword evidence="1" id="KW-1133">Transmembrane helix</keyword>
<dbReference type="Proteomes" id="UP001595989">
    <property type="component" value="Unassembled WGS sequence"/>
</dbReference>
<protein>
    <submittedName>
        <fullName evidence="2">Uncharacterized protein</fullName>
    </submittedName>
</protein>
<dbReference type="RefSeq" id="WP_390297036.1">
    <property type="nucleotide sequence ID" value="NZ_JBHSFU010000007.1"/>
</dbReference>
<gene>
    <name evidence="2" type="ORF">ACFO3D_13755</name>
</gene>
<name>A0ABV9DKB5_9BACI</name>
<accession>A0ABV9DKB5</accession>
<keyword evidence="3" id="KW-1185">Reference proteome</keyword>
<evidence type="ECO:0000313" key="2">
    <source>
        <dbReference type="EMBL" id="MFC4559259.1"/>
    </source>
</evidence>
<sequence>MRELAREKYSLRVSYVMMLFLALVMIGAWLYDTVPELTSAKNIEENLIGVFDKRANPVANLEIIGHKQVDDNRIVLYSADNRPGIAVYKKTLLNDIYRIQHIDTARKVLSTFRLEHSSSKNYVIVYGNTTITTADSYHITIGDFHVVNEMPEQGYTFHILGFVNENAFQRPNLLLYNGKDLVMNKLYTD</sequence>
<feature type="transmembrane region" description="Helical" evidence="1">
    <location>
        <begin position="12"/>
        <end position="31"/>
    </location>
</feature>
<comment type="caution">
    <text evidence="2">The sequence shown here is derived from an EMBL/GenBank/DDBJ whole genome shotgun (WGS) entry which is preliminary data.</text>
</comment>